<sequence>MPKRKNKLNRADRLRRDTAHIEPHKGLKIVDESFLLITINNDWQVQTQRRGNKSLLAPLPEYLQHARRIRIEMLCRDPDDRRARDDTARKTELLINMKELLNKSNKIDRLVIIFHMKKEDRFDPYIPQLQAVVPLYNLNFTEWTLHCHWRRGPKTIEVKRDSELDRKITTHPWLLFKDGWFLSIKIDHTKKYRLRGEIKYVDEREGFQESFFNILPLFLSQAAEVRIELTPLKREYLLARMFDERKRFLNKMILLINRYRNVEEVKVVFQVDERRSDYLNFAILFLKLKPAWGLFVGLDKEKLEEIPAGLLVERRIQYLRGHSNFGISPGLNRLTDLSSEMIMAVIHELSPASANSLRACNRLLESIIHPPEL</sequence>
<dbReference type="AlphaFoldDB" id="A0A4S8QSN6"/>
<name>A0A4S8QSN6_9HELO</name>
<evidence type="ECO:0000313" key="1">
    <source>
        <dbReference type="EMBL" id="THV46395.1"/>
    </source>
</evidence>
<dbReference type="Proteomes" id="UP000308671">
    <property type="component" value="Unassembled WGS sequence"/>
</dbReference>
<proteinExistence type="predicted"/>
<dbReference type="EMBL" id="PQXL01000389">
    <property type="protein sequence ID" value="THV46395.1"/>
    <property type="molecule type" value="Genomic_DNA"/>
</dbReference>
<accession>A0A4S8QSN6</accession>
<keyword evidence="2" id="KW-1185">Reference proteome</keyword>
<comment type="caution">
    <text evidence="1">The sequence shown here is derived from an EMBL/GenBank/DDBJ whole genome shotgun (WGS) entry which is preliminary data.</text>
</comment>
<gene>
    <name evidence="1" type="ORF">BGAL_0389g00040</name>
</gene>
<organism evidence="1 2">
    <name type="scientific">Botrytis galanthina</name>
    <dbReference type="NCBI Taxonomy" id="278940"/>
    <lineage>
        <taxon>Eukaryota</taxon>
        <taxon>Fungi</taxon>
        <taxon>Dikarya</taxon>
        <taxon>Ascomycota</taxon>
        <taxon>Pezizomycotina</taxon>
        <taxon>Leotiomycetes</taxon>
        <taxon>Helotiales</taxon>
        <taxon>Sclerotiniaceae</taxon>
        <taxon>Botrytis</taxon>
    </lineage>
</organism>
<evidence type="ECO:0000313" key="2">
    <source>
        <dbReference type="Proteomes" id="UP000308671"/>
    </source>
</evidence>
<protein>
    <submittedName>
        <fullName evidence="1">Uncharacterized protein</fullName>
    </submittedName>
</protein>
<reference evidence="1 2" key="1">
    <citation type="submission" date="2017-12" db="EMBL/GenBank/DDBJ databases">
        <title>Comparative genomics of Botrytis spp.</title>
        <authorList>
            <person name="Valero-Jimenez C.A."/>
            <person name="Tapia P."/>
            <person name="Veloso J."/>
            <person name="Silva-Moreno E."/>
            <person name="Staats M."/>
            <person name="Valdes J.H."/>
            <person name="Van Kan J.A.L."/>
        </authorList>
    </citation>
    <scope>NUCLEOTIDE SEQUENCE [LARGE SCALE GENOMIC DNA]</scope>
    <source>
        <strain evidence="1 2">MUCL435</strain>
    </source>
</reference>
<dbReference type="OrthoDB" id="3543013at2759"/>